<evidence type="ECO:0000313" key="2">
    <source>
        <dbReference type="Proteomes" id="UP000789366"/>
    </source>
</evidence>
<keyword evidence="2" id="KW-1185">Reference proteome</keyword>
<feature type="non-terminal residue" evidence="1">
    <location>
        <position position="577"/>
    </location>
</feature>
<sequence>NGLNINSDDVRCKWSIRQSTKTLIVKQYISGSYREKDITTTSRDTVTQYPYPQHDPLYRLLPYVKKSAKNLISLNVKTPDILAQNARIIRNVFENRTLIGNFRTLLTAMDITNIKKQMLRNKWNIDIKHDAAKNLDQILGPKADPSELKDACLHYQPHTKDNDRLEIIICTREQQDYVWKYGHQNLILIDGTFGISKHKLLLFIIMIIDDNNKGVPVSFILFTPPRSNRLTSSGYDSKILERLFTIFHDKISDNYNQNQSLATSVTFSPCAAMTDADIKERKPLTKVWPGIILLLCYFHISQCCKNEMNKQLGCGGGNKIILLQKTLKTFLKSVLDKAWLMNGSKEMVCNYITKKKESLECIYKAESMSENKKILEGGLNFLSYLKKQWGGDLLSSWCLSGWINAAKALGIPLEKLPTTNNHLEGMNEYLKNNQLNRFQRNNQLLRADVLYIALVYEVIPNILKLRNLAINIEREKAERRKDLNIMDPSDHKVIMQEFFQVAYLSLSVKRDKLARKLIDMNKIVKYEVEKLSGKIYVEVESETMPGLIYTTCVYGQPTDICYQCLDFLQSGVMCKHL</sequence>
<comment type="caution">
    <text evidence="1">The sequence shown here is derived from an EMBL/GenBank/DDBJ whole genome shotgun (WGS) entry which is preliminary data.</text>
</comment>
<accession>A0ACA9Q7Z3</accession>
<organism evidence="1 2">
    <name type="scientific">Cetraspora pellucida</name>
    <dbReference type="NCBI Taxonomy" id="1433469"/>
    <lineage>
        <taxon>Eukaryota</taxon>
        <taxon>Fungi</taxon>
        <taxon>Fungi incertae sedis</taxon>
        <taxon>Mucoromycota</taxon>
        <taxon>Glomeromycotina</taxon>
        <taxon>Glomeromycetes</taxon>
        <taxon>Diversisporales</taxon>
        <taxon>Gigasporaceae</taxon>
        <taxon>Cetraspora</taxon>
    </lineage>
</organism>
<reference evidence="1" key="1">
    <citation type="submission" date="2021-06" db="EMBL/GenBank/DDBJ databases">
        <authorList>
            <person name="Kallberg Y."/>
            <person name="Tangrot J."/>
            <person name="Rosling A."/>
        </authorList>
    </citation>
    <scope>NUCLEOTIDE SEQUENCE</scope>
    <source>
        <strain evidence="1">28 12/20/2015</strain>
    </source>
</reference>
<proteinExistence type="predicted"/>
<protein>
    <submittedName>
        <fullName evidence="1">13971_t:CDS:1</fullName>
    </submittedName>
</protein>
<dbReference type="EMBL" id="CAJVPW010034200">
    <property type="protein sequence ID" value="CAG8732973.1"/>
    <property type="molecule type" value="Genomic_DNA"/>
</dbReference>
<dbReference type="Proteomes" id="UP000789366">
    <property type="component" value="Unassembled WGS sequence"/>
</dbReference>
<feature type="non-terminal residue" evidence="1">
    <location>
        <position position="1"/>
    </location>
</feature>
<gene>
    <name evidence="1" type="ORF">SPELUC_LOCUS13243</name>
</gene>
<evidence type="ECO:0000313" key="1">
    <source>
        <dbReference type="EMBL" id="CAG8732973.1"/>
    </source>
</evidence>
<name>A0ACA9Q7Z3_9GLOM</name>